<evidence type="ECO:0000256" key="1">
    <source>
        <dbReference type="ARBA" id="ARBA00003294"/>
    </source>
</evidence>
<comment type="pathway">
    <text evidence="2 12">Amino-acid biosynthesis; L-lysine biosynthesis via DAP pathway; (S)-tetrahydrodipicolinate from L-aspartate: step 3/4.</text>
</comment>
<feature type="binding site" evidence="12 15">
    <location>
        <position position="229"/>
    </location>
    <ligand>
        <name>pyruvate</name>
        <dbReference type="ChEBI" id="CHEBI:15361"/>
    </ligand>
</feature>
<evidence type="ECO:0000313" key="18">
    <source>
        <dbReference type="Proteomes" id="UP000294506"/>
    </source>
</evidence>
<evidence type="ECO:0000256" key="6">
    <source>
        <dbReference type="ARBA" id="ARBA00022605"/>
    </source>
</evidence>
<evidence type="ECO:0000256" key="13">
    <source>
        <dbReference type="PIRNR" id="PIRNR001365"/>
    </source>
</evidence>
<comment type="subunit">
    <text evidence="12">Homotetramer; dimer of dimers.</text>
</comment>
<keyword evidence="9 12" id="KW-0456">Lyase</keyword>
<dbReference type="InterPro" id="IPR020625">
    <property type="entry name" value="Schiff_base-form_aldolases_AS"/>
</dbReference>
<evidence type="ECO:0000256" key="14">
    <source>
        <dbReference type="PIRSR" id="PIRSR001365-1"/>
    </source>
</evidence>
<comment type="caution">
    <text evidence="12">Was originally thought to be a dihydrodipicolinate synthase (DHDPS), catalyzing the condensation of (S)-aspartate-beta-semialdehyde [(S)-ASA] and pyruvate to dihydrodipicolinate (DHDP). However, it was shown in E.coli that the product of the enzymatic reaction is not dihydrodipicolinate but in fact (4S)-4-hydroxy-2,3,4,5-tetrahydro-(2S)-dipicolinic acid (HTPA), and that the consecutive dehydration reaction leading to DHDP is not spontaneous but catalyzed by DapB.</text>
</comment>
<protein>
    <recommendedName>
        <fullName evidence="4 12">4-hydroxy-tetrahydrodipicolinate synthase</fullName>
        <shortName evidence="12">HTPA synthase</shortName>
        <ecNumber evidence="4 12">4.3.3.7</ecNumber>
    </recommendedName>
</protein>
<feature type="site" description="Part of a proton relay during catalysis" evidence="12">
    <location>
        <position position="72"/>
    </location>
</feature>
<feature type="site" description="Part of a proton relay during catalysis" evidence="12">
    <location>
        <position position="135"/>
    </location>
</feature>
<dbReference type="InterPro" id="IPR013785">
    <property type="entry name" value="Aldolase_TIM"/>
</dbReference>
<evidence type="ECO:0000256" key="10">
    <source>
        <dbReference type="ARBA" id="ARBA00023270"/>
    </source>
</evidence>
<dbReference type="GO" id="GO:0005829">
    <property type="term" value="C:cytosol"/>
    <property type="evidence" value="ECO:0007669"/>
    <property type="project" value="TreeGrafter"/>
</dbReference>
<evidence type="ECO:0000256" key="4">
    <source>
        <dbReference type="ARBA" id="ARBA00012086"/>
    </source>
</evidence>
<feature type="compositionally biased region" description="Basic and acidic residues" evidence="16">
    <location>
        <begin position="1"/>
        <end position="15"/>
    </location>
</feature>
<proteinExistence type="inferred from homology"/>
<dbReference type="GO" id="GO:0019877">
    <property type="term" value="P:diaminopimelate biosynthetic process"/>
    <property type="evidence" value="ECO:0007669"/>
    <property type="project" value="UniProtKB-UniRule"/>
</dbReference>
<evidence type="ECO:0000256" key="12">
    <source>
        <dbReference type="HAMAP-Rule" id="MF_00418"/>
    </source>
</evidence>
<dbReference type="UniPathway" id="UPA00034">
    <property type="reaction ID" value="UER00017"/>
</dbReference>
<comment type="caution">
    <text evidence="17">The sequence shown here is derived from an EMBL/GenBank/DDBJ whole genome shotgun (WGS) entry which is preliminary data.</text>
</comment>
<keyword evidence="5 12" id="KW-0963">Cytoplasm</keyword>
<dbReference type="HAMAP" id="MF_00418">
    <property type="entry name" value="DapA"/>
    <property type="match status" value="1"/>
</dbReference>
<evidence type="ECO:0000256" key="16">
    <source>
        <dbReference type="SAM" id="MobiDB-lite"/>
    </source>
</evidence>
<reference evidence="17 18" key="1">
    <citation type="submission" date="2019-03" db="EMBL/GenBank/DDBJ databases">
        <title>Genomic Encyclopedia of Type Strains, Phase III (KMG-III): the genomes of soil and plant-associated and newly described type strains.</title>
        <authorList>
            <person name="Whitman W."/>
        </authorList>
    </citation>
    <scope>NUCLEOTIDE SEQUENCE [LARGE SCALE GENOMIC DNA]</scope>
    <source>
        <strain evidence="17 18">DSM 27373</strain>
    </source>
</reference>
<dbReference type="AlphaFoldDB" id="A0A4R7G338"/>
<dbReference type="SMART" id="SM01130">
    <property type="entry name" value="DHDPS"/>
    <property type="match status" value="1"/>
</dbReference>
<feature type="active site" description="Schiff-base intermediate with substrate" evidence="12 14">
    <location>
        <position position="189"/>
    </location>
</feature>
<dbReference type="InterPro" id="IPR002220">
    <property type="entry name" value="DapA-like"/>
</dbReference>
<evidence type="ECO:0000256" key="8">
    <source>
        <dbReference type="ARBA" id="ARBA00023154"/>
    </source>
</evidence>
<feature type="active site" description="Schiff-base intermediate with substrate" evidence="14">
    <location>
        <position position="161"/>
    </location>
</feature>
<dbReference type="GO" id="GO:0008840">
    <property type="term" value="F:4-hydroxy-tetrahydrodipicolinate synthase activity"/>
    <property type="evidence" value="ECO:0007669"/>
    <property type="project" value="UniProtKB-UniRule"/>
</dbReference>
<gene>
    <name evidence="12" type="primary">dapA</name>
    <name evidence="17" type="ORF">EV640_10530</name>
</gene>
<evidence type="ECO:0000256" key="7">
    <source>
        <dbReference type="ARBA" id="ARBA00022915"/>
    </source>
</evidence>
<comment type="subcellular location">
    <subcellularLocation>
        <location evidence="12">Cytoplasm</location>
    </subcellularLocation>
</comment>
<comment type="similarity">
    <text evidence="3 12 13">Belongs to the DapA family.</text>
</comment>
<keyword evidence="18" id="KW-1185">Reference proteome</keyword>
<dbReference type="PRINTS" id="PR00146">
    <property type="entry name" value="DHPICSNTHASE"/>
</dbReference>
<keyword evidence="7 12" id="KW-0220">Diaminopimelate biosynthesis</keyword>
<dbReference type="PANTHER" id="PTHR12128">
    <property type="entry name" value="DIHYDRODIPICOLINATE SYNTHASE"/>
    <property type="match status" value="1"/>
</dbReference>
<dbReference type="PROSITE" id="PS00666">
    <property type="entry name" value="DHDPS_2"/>
    <property type="match status" value="1"/>
</dbReference>
<dbReference type="Gene3D" id="3.20.20.70">
    <property type="entry name" value="Aldolase class I"/>
    <property type="match status" value="1"/>
</dbReference>
<dbReference type="EMBL" id="SOAN01000005">
    <property type="protein sequence ID" value="TDS85689.1"/>
    <property type="molecule type" value="Genomic_DNA"/>
</dbReference>
<dbReference type="PIRSF" id="PIRSF001365">
    <property type="entry name" value="DHDPS"/>
    <property type="match status" value="1"/>
</dbReference>
<evidence type="ECO:0000256" key="5">
    <source>
        <dbReference type="ARBA" id="ARBA00022490"/>
    </source>
</evidence>
<feature type="binding site" evidence="12 15">
    <location>
        <position position="73"/>
    </location>
    <ligand>
        <name>pyruvate</name>
        <dbReference type="ChEBI" id="CHEBI:15361"/>
    </ligand>
</feature>
<evidence type="ECO:0000256" key="11">
    <source>
        <dbReference type="ARBA" id="ARBA00047836"/>
    </source>
</evidence>
<keyword evidence="10 12" id="KW-0704">Schiff base</keyword>
<evidence type="ECO:0000256" key="15">
    <source>
        <dbReference type="PIRSR" id="PIRSR001365-2"/>
    </source>
</evidence>
<feature type="active site" description="Proton donor/acceptor" evidence="12">
    <location>
        <position position="161"/>
    </location>
</feature>
<comment type="catalytic activity">
    <reaction evidence="11 12">
        <text>L-aspartate 4-semialdehyde + pyruvate = (2S,4S)-4-hydroxy-2,3,4,5-tetrahydrodipicolinate + H2O + H(+)</text>
        <dbReference type="Rhea" id="RHEA:34171"/>
        <dbReference type="ChEBI" id="CHEBI:15361"/>
        <dbReference type="ChEBI" id="CHEBI:15377"/>
        <dbReference type="ChEBI" id="CHEBI:15378"/>
        <dbReference type="ChEBI" id="CHEBI:67139"/>
        <dbReference type="ChEBI" id="CHEBI:537519"/>
        <dbReference type="EC" id="4.3.3.7"/>
    </reaction>
</comment>
<dbReference type="SUPFAM" id="SSF51569">
    <property type="entry name" value="Aldolase"/>
    <property type="match status" value="1"/>
</dbReference>
<dbReference type="RefSeq" id="WP_036475177.1">
    <property type="nucleotide sequence ID" value="NZ_JBIMET010000002.1"/>
</dbReference>
<evidence type="ECO:0000256" key="2">
    <source>
        <dbReference type="ARBA" id="ARBA00005120"/>
    </source>
</evidence>
<comment type="function">
    <text evidence="1 12">Catalyzes the condensation of (S)-aspartate-beta-semialdehyde [(S)-ASA] and pyruvate to 4-hydroxy-tetrahydrodipicolinate (HTPA).</text>
</comment>
<dbReference type="Proteomes" id="UP000294506">
    <property type="component" value="Unassembled WGS sequence"/>
</dbReference>
<keyword evidence="6 12" id="KW-0028">Amino-acid biosynthesis</keyword>
<sequence length="320" mass="34737">MASDNEPTHEFDPHLTEGQVQHPDQTDPFFGHLITAMVTPFTPDDKIDFDAFEALAVRLVDEGNDSLVVSGTTGETSTLEDHEKESLVRAAKSAVGDRAKVIAGTATNHTDHDLLMAKRAERAGADGQLVVTPYYNKPSQDGVFAHFTAVANAADLPLMIYDIPGRTGIPIATETILKLSEHPHIMSLKDAKNDITATTEVLTKTDLEVYSGDDQNVLAWMAMGAAGVVSVTAHVASPTFRRMIDAVLNYELREARIAHGELGPVIRAMMTRVQGAVSCKQVLNWLGTGMHPGVRLPLVQANELEKQLIIADLREAGWQL</sequence>
<evidence type="ECO:0000313" key="17">
    <source>
        <dbReference type="EMBL" id="TDS85689.1"/>
    </source>
</evidence>
<evidence type="ECO:0000256" key="9">
    <source>
        <dbReference type="ARBA" id="ARBA00023239"/>
    </source>
</evidence>
<dbReference type="GO" id="GO:0009089">
    <property type="term" value="P:lysine biosynthetic process via diaminopimelate"/>
    <property type="evidence" value="ECO:0007669"/>
    <property type="project" value="UniProtKB-UniRule"/>
</dbReference>
<accession>A0A4R7G338</accession>
<feature type="region of interest" description="Disordered" evidence="16">
    <location>
        <begin position="1"/>
        <end position="28"/>
    </location>
</feature>
<keyword evidence="8 12" id="KW-0457">Lysine biosynthesis</keyword>
<dbReference type="NCBIfam" id="TIGR00674">
    <property type="entry name" value="dapA"/>
    <property type="match status" value="1"/>
</dbReference>
<evidence type="ECO:0000256" key="3">
    <source>
        <dbReference type="ARBA" id="ARBA00007592"/>
    </source>
</evidence>
<dbReference type="PANTHER" id="PTHR12128:SF66">
    <property type="entry name" value="4-HYDROXY-2-OXOGLUTARATE ALDOLASE, MITOCHONDRIAL"/>
    <property type="match status" value="1"/>
</dbReference>
<dbReference type="Pfam" id="PF00701">
    <property type="entry name" value="DHDPS"/>
    <property type="match status" value="1"/>
</dbReference>
<dbReference type="InterPro" id="IPR005263">
    <property type="entry name" value="DapA"/>
</dbReference>
<dbReference type="CDD" id="cd00950">
    <property type="entry name" value="DHDPS"/>
    <property type="match status" value="1"/>
</dbReference>
<dbReference type="EC" id="4.3.3.7" evidence="4 12"/>
<organism evidence="17 18">
    <name type="scientific">Nesterenkonia aurantiaca</name>
    <dbReference type="NCBI Taxonomy" id="1436010"/>
    <lineage>
        <taxon>Bacteria</taxon>
        <taxon>Bacillati</taxon>
        <taxon>Actinomycetota</taxon>
        <taxon>Actinomycetes</taxon>
        <taxon>Micrococcales</taxon>
        <taxon>Micrococcaceae</taxon>
        <taxon>Nesterenkonia</taxon>
    </lineage>
</organism>
<name>A0A4R7G338_9MICC</name>